<keyword evidence="4 14" id="KW-1134">Transmembrane beta strand</keyword>
<feature type="signal peptide" evidence="16">
    <location>
        <begin position="1"/>
        <end position="26"/>
    </location>
</feature>
<dbReference type="Proteomes" id="UP000650424">
    <property type="component" value="Unassembled WGS sequence"/>
</dbReference>
<evidence type="ECO:0000256" key="11">
    <source>
        <dbReference type="ARBA" id="ARBA00023136"/>
    </source>
</evidence>
<keyword evidence="12 19" id="KW-0675">Receptor</keyword>
<evidence type="ECO:0000256" key="8">
    <source>
        <dbReference type="ARBA" id="ARBA00023004"/>
    </source>
</evidence>
<evidence type="ECO:0000256" key="5">
    <source>
        <dbReference type="ARBA" id="ARBA00022496"/>
    </source>
</evidence>
<keyword evidence="9" id="KW-0406">Ion transport</keyword>
<proteinExistence type="inferred from homology"/>
<protein>
    <submittedName>
        <fullName evidence="19">TonB-dependent receptor</fullName>
    </submittedName>
</protein>
<evidence type="ECO:0000313" key="20">
    <source>
        <dbReference type="Proteomes" id="UP000650424"/>
    </source>
</evidence>
<evidence type="ECO:0000256" key="13">
    <source>
        <dbReference type="ARBA" id="ARBA00023237"/>
    </source>
</evidence>
<dbReference type="RefSeq" id="WP_186947712.1">
    <property type="nucleotide sequence ID" value="NZ_JACOGF010000006.1"/>
</dbReference>
<organism evidence="19 20">
    <name type="scientific">Undibacterium hunanense</name>
    <dbReference type="NCBI Taxonomy" id="2762292"/>
    <lineage>
        <taxon>Bacteria</taxon>
        <taxon>Pseudomonadati</taxon>
        <taxon>Pseudomonadota</taxon>
        <taxon>Betaproteobacteria</taxon>
        <taxon>Burkholderiales</taxon>
        <taxon>Oxalobacteraceae</taxon>
        <taxon>Undibacterium</taxon>
    </lineage>
</organism>
<accession>A0ABR6ZRC9</accession>
<dbReference type="InterPro" id="IPR037066">
    <property type="entry name" value="Plug_dom_sf"/>
</dbReference>
<keyword evidence="7 16" id="KW-0732">Signal</keyword>
<feature type="domain" description="TonB-dependent receptor-like beta-barrel" evidence="17">
    <location>
        <begin position="241"/>
        <end position="666"/>
    </location>
</feature>
<comment type="similarity">
    <text evidence="2 14 15">Belongs to the TonB-dependent receptor family.</text>
</comment>
<keyword evidence="11 14" id="KW-0472">Membrane</keyword>
<keyword evidence="10 15" id="KW-0798">TonB box</keyword>
<dbReference type="Gene3D" id="2.40.170.20">
    <property type="entry name" value="TonB-dependent receptor, beta-barrel domain"/>
    <property type="match status" value="1"/>
</dbReference>
<dbReference type="EMBL" id="JACOGF010000006">
    <property type="protein sequence ID" value="MBC3918448.1"/>
    <property type="molecule type" value="Genomic_DNA"/>
</dbReference>
<evidence type="ECO:0000256" key="12">
    <source>
        <dbReference type="ARBA" id="ARBA00023170"/>
    </source>
</evidence>
<evidence type="ECO:0000259" key="18">
    <source>
        <dbReference type="Pfam" id="PF07715"/>
    </source>
</evidence>
<evidence type="ECO:0000256" key="15">
    <source>
        <dbReference type="RuleBase" id="RU003357"/>
    </source>
</evidence>
<keyword evidence="13 14" id="KW-0998">Cell outer membrane</keyword>
<evidence type="ECO:0000259" key="17">
    <source>
        <dbReference type="Pfam" id="PF00593"/>
    </source>
</evidence>
<dbReference type="SUPFAM" id="SSF56935">
    <property type="entry name" value="Porins"/>
    <property type="match status" value="1"/>
</dbReference>
<evidence type="ECO:0000256" key="10">
    <source>
        <dbReference type="ARBA" id="ARBA00023077"/>
    </source>
</evidence>
<feature type="domain" description="TonB-dependent receptor plug" evidence="18">
    <location>
        <begin position="46"/>
        <end position="155"/>
    </location>
</feature>
<evidence type="ECO:0000256" key="9">
    <source>
        <dbReference type="ARBA" id="ARBA00023065"/>
    </source>
</evidence>
<evidence type="ECO:0000256" key="7">
    <source>
        <dbReference type="ARBA" id="ARBA00022729"/>
    </source>
</evidence>
<comment type="caution">
    <text evidence="19">The sequence shown here is derived from an EMBL/GenBank/DDBJ whole genome shotgun (WGS) entry which is preliminary data.</text>
</comment>
<evidence type="ECO:0000256" key="1">
    <source>
        <dbReference type="ARBA" id="ARBA00004571"/>
    </source>
</evidence>
<name>A0ABR6ZRC9_9BURK</name>
<dbReference type="Gene3D" id="2.170.130.10">
    <property type="entry name" value="TonB-dependent receptor, plug domain"/>
    <property type="match status" value="1"/>
</dbReference>
<evidence type="ECO:0000313" key="19">
    <source>
        <dbReference type="EMBL" id="MBC3918448.1"/>
    </source>
</evidence>
<keyword evidence="20" id="KW-1185">Reference proteome</keyword>
<evidence type="ECO:0000256" key="14">
    <source>
        <dbReference type="PROSITE-ProRule" id="PRU01360"/>
    </source>
</evidence>
<evidence type="ECO:0000256" key="6">
    <source>
        <dbReference type="ARBA" id="ARBA00022692"/>
    </source>
</evidence>
<dbReference type="PANTHER" id="PTHR32552:SF89">
    <property type="entry name" value="CATECHOLATE SIDEROPHORE RECEPTOR FIU"/>
    <property type="match status" value="1"/>
</dbReference>
<feature type="chain" id="PRO_5047523853" evidence="16">
    <location>
        <begin position="27"/>
        <end position="704"/>
    </location>
</feature>
<dbReference type="InterPro" id="IPR000531">
    <property type="entry name" value="Beta-barrel_TonB"/>
</dbReference>
<dbReference type="Pfam" id="PF00593">
    <property type="entry name" value="TonB_dep_Rec_b-barrel"/>
    <property type="match status" value="1"/>
</dbReference>
<keyword evidence="3 14" id="KW-0813">Transport</keyword>
<dbReference type="Pfam" id="PF07715">
    <property type="entry name" value="Plug"/>
    <property type="match status" value="1"/>
</dbReference>
<evidence type="ECO:0000256" key="16">
    <source>
        <dbReference type="SAM" id="SignalP"/>
    </source>
</evidence>
<keyword evidence="8" id="KW-0408">Iron</keyword>
<reference evidence="19 20" key="1">
    <citation type="submission" date="2020-08" db="EMBL/GenBank/DDBJ databases">
        <title>Novel species isolated from subtropical streams in China.</title>
        <authorList>
            <person name="Lu H."/>
        </authorList>
    </citation>
    <scope>NUCLEOTIDE SEQUENCE [LARGE SCALE GENOMIC DNA]</scope>
    <source>
        <strain evidence="19 20">CY18W</strain>
    </source>
</reference>
<evidence type="ECO:0000256" key="4">
    <source>
        <dbReference type="ARBA" id="ARBA00022452"/>
    </source>
</evidence>
<keyword evidence="6 14" id="KW-0812">Transmembrane</keyword>
<dbReference type="InterPro" id="IPR039426">
    <property type="entry name" value="TonB-dep_rcpt-like"/>
</dbReference>
<evidence type="ECO:0000256" key="3">
    <source>
        <dbReference type="ARBA" id="ARBA00022448"/>
    </source>
</evidence>
<dbReference type="InterPro" id="IPR012910">
    <property type="entry name" value="Plug_dom"/>
</dbReference>
<gene>
    <name evidence="19" type="ORF">H8L32_13230</name>
</gene>
<dbReference type="InterPro" id="IPR036942">
    <property type="entry name" value="Beta-barrel_TonB_sf"/>
</dbReference>
<keyword evidence="5" id="KW-0410">Iron transport</keyword>
<evidence type="ECO:0000256" key="2">
    <source>
        <dbReference type="ARBA" id="ARBA00009810"/>
    </source>
</evidence>
<dbReference type="PANTHER" id="PTHR32552">
    <property type="entry name" value="FERRICHROME IRON RECEPTOR-RELATED"/>
    <property type="match status" value="1"/>
</dbReference>
<sequence>MCKKRVVLGLSLLAPYSLIGLTPAYAGTPADVVVISGSRIERSSFDLAAAIDVVDDTRLGEAQMRVNLSEALMSVPGLVVSNRQNYAQDLQISSRGFGARSAFGVRGMRLISDGIPATMPDGQGQAATFNLDVASRIEVLRGPLAAIYGNHSGGVMQLLTKDGKGHPSVEVSVVSGSEGVGKIDVNAQGETAGISYVVDSSRFQTSGYREHSAARRETNFAKIAFVPWAKSKLTLVANRLIQDDTQDPLGVQWQTFLNNPRQAEIDSSDTQDPKRSFADRYNTRKSIHHAQFGLTYEQLMDAGRLRLSLYDGDRQVSQYQAFSKALQANASQSGGVVDFDRHFYGAEVNWLHTAELAGGVLTTTLGLEYARSSDRRQGFENFILTQYGVKGNLRRNEQDIVTSLDPYLQTEWVTGPWRFSAGLRRNQLNIQVRDYFLANGNDSGSLKYAKTTQFAGLLYKWNPELNLYASAARGMESPTLNELFYSGSGSGFNFNLRAAHNTQIEAGMKTILPGGARFNAAIFQVRSADELVVDTAVGGRTSYRNAASTLHQGMEVALDWSWRNGISARFSGTVLRAIYDETYGAIAAGNRLPGVPEINWYGELAWHARDDSLDAGLELLASSKLYVEDSNKETAAPAYAIANFRVGARQDAGAWRFKEFLRVNNLSDKIYVGSVIVGDTNRRFYEAAQGRNWLLGISAQMTFY</sequence>
<dbReference type="PROSITE" id="PS52016">
    <property type="entry name" value="TONB_DEPENDENT_REC_3"/>
    <property type="match status" value="1"/>
</dbReference>
<comment type="subcellular location">
    <subcellularLocation>
        <location evidence="1 14">Cell outer membrane</location>
        <topology evidence="1 14">Multi-pass membrane protein</topology>
    </subcellularLocation>
</comment>